<evidence type="ECO:0000256" key="3">
    <source>
        <dbReference type="ARBA" id="ARBA00023027"/>
    </source>
</evidence>
<keyword evidence="2" id="KW-0560">Oxidoreductase</keyword>
<evidence type="ECO:0000256" key="2">
    <source>
        <dbReference type="ARBA" id="ARBA00023002"/>
    </source>
</evidence>
<dbReference type="FunFam" id="3.40.50.720:FF:000084">
    <property type="entry name" value="Short-chain dehydrogenase reductase"/>
    <property type="match status" value="1"/>
</dbReference>
<dbReference type="Gene3D" id="3.40.50.720">
    <property type="entry name" value="NAD(P)-binding Rossmann-like Domain"/>
    <property type="match status" value="1"/>
</dbReference>
<evidence type="ECO:0000313" key="5">
    <source>
        <dbReference type="Proteomes" id="UP000477782"/>
    </source>
</evidence>
<comment type="similarity">
    <text evidence="1">Belongs to the short-chain dehydrogenases/reductases (SDR) family.</text>
</comment>
<dbReference type="PANTHER" id="PTHR43477:SF4">
    <property type="entry name" value="DEHYDROGENASE_REDUCTASE SDR FAMILY MEMBER 6"/>
    <property type="match status" value="1"/>
</dbReference>
<gene>
    <name evidence="4" type="ORF">G4Z14_15535</name>
</gene>
<dbReference type="PRINTS" id="PR00081">
    <property type="entry name" value="GDHRDH"/>
</dbReference>
<dbReference type="EMBL" id="JAAIVJ010000012">
    <property type="protein sequence ID" value="NEY91712.1"/>
    <property type="molecule type" value="Genomic_DNA"/>
</dbReference>
<evidence type="ECO:0000313" key="4">
    <source>
        <dbReference type="EMBL" id="NEY91712.1"/>
    </source>
</evidence>
<keyword evidence="5" id="KW-1185">Reference proteome</keyword>
<dbReference type="InterPro" id="IPR002347">
    <property type="entry name" value="SDR_fam"/>
</dbReference>
<dbReference type="SUPFAM" id="SSF51735">
    <property type="entry name" value="NAD(P)-binding Rossmann-fold domains"/>
    <property type="match status" value="1"/>
</dbReference>
<dbReference type="GO" id="GO:0016491">
    <property type="term" value="F:oxidoreductase activity"/>
    <property type="evidence" value="ECO:0007669"/>
    <property type="project" value="UniProtKB-KW"/>
</dbReference>
<proteinExistence type="inferred from homology"/>
<dbReference type="PROSITE" id="PS00061">
    <property type="entry name" value="ADH_SHORT"/>
    <property type="match status" value="1"/>
</dbReference>
<reference evidence="4 5" key="1">
    <citation type="submission" date="2020-02" db="EMBL/GenBank/DDBJ databases">
        <authorList>
            <person name="Chen W.-M."/>
        </authorList>
    </citation>
    <scope>NUCLEOTIDE SEQUENCE [LARGE SCALE GENOMIC DNA]</scope>
    <source>
        <strain evidence="4 5">KMS-5</strain>
    </source>
</reference>
<evidence type="ECO:0000256" key="1">
    <source>
        <dbReference type="ARBA" id="ARBA00006484"/>
    </source>
</evidence>
<sequence>MHLANRVAFVTGAGSGIGRAGALAMAAEGAHVVVSDLDGRAAAAVADEILAAGRQATAIGLDVTDDAAVRDALAAVAQRHGRLDVLHSHAGLQVPGTLEQVTAEQMDASWALNVRSHFVAAQAAMAVMRPQGSGSIILTASNSGVQYDRGMIAYCTTKHAVVAMAKQIAVDYARFGVRCNALCPGFVDTPFNHGFEQQMSGRAGLEAYVATAIPMQRFGTVEEIAQSIVYLASDQSSFMTGHALVIDGAESL</sequence>
<dbReference type="PANTHER" id="PTHR43477">
    <property type="entry name" value="DIHYDROANTICAPSIN 7-DEHYDROGENASE"/>
    <property type="match status" value="1"/>
</dbReference>
<keyword evidence="3" id="KW-0520">NAD</keyword>
<comment type="caution">
    <text evidence="4">The sequence shown here is derived from an EMBL/GenBank/DDBJ whole genome shotgun (WGS) entry which is preliminary data.</text>
</comment>
<organism evidence="4 5">
    <name type="scientific">Tabrizicola oligotrophica</name>
    <dbReference type="NCBI Taxonomy" id="2710650"/>
    <lineage>
        <taxon>Bacteria</taxon>
        <taxon>Pseudomonadati</taxon>
        <taxon>Pseudomonadota</taxon>
        <taxon>Alphaproteobacteria</taxon>
        <taxon>Rhodobacterales</taxon>
        <taxon>Paracoccaceae</taxon>
        <taxon>Tabrizicola</taxon>
    </lineage>
</organism>
<dbReference type="RefSeq" id="WP_164627395.1">
    <property type="nucleotide sequence ID" value="NZ_JAAIVJ010000012.1"/>
</dbReference>
<accession>A0A6M0QZ24</accession>
<dbReference type="InterPro" id="IPR051122">
    <property type="entry name" value="SDR_DHRS6-like"/>
</dbReference>
<dbReference type="Proteomes" id="UP000477782">
    <property type="component" value="Unassembled WGS sequence"/>
</dbReference>
<dbReference type="InterPro" id="IPR020904">
    <property type="entry name" value="Sc_DH/Rdtase_CS"/>
</dbReference>
<protein>
    <submittedName>
        <fullName evidence="4">SDR family oxidoreductase</fullName>
    </submittedName>
</protein>
<name>A0A6M0QZ24_9RHOB</name>
<dbReference type="InterPro" id="IPR036291">
    <property type="entry name" value="NAD(P)-bd_dom_sf"/>
</dbReference>
<dbReference type="AlphaFoldDB" id="A0A6M0QZ24"/>
<dbReference type="CDD" id="cd05233">
    <property type="entry name" value="SDR_c"/>
    <property type="match status" value="1"/>
</dbReference>
<dbReference type="Pfam" id="PF13561">
    <property type="entry name" value="adh_short_C2"/>
    <property type="match status" value="1"/>
</dbReference>